<evidence type="ECO:0000256" key="2">
    <source>
        <dbReference type="ARBA" id="ARBA00023015"/>
    </source>
</evidence>
<proteinExistence type="inferred from homology"/>
<feature type="domain" description="DUF6596" evidence="7">
    <location>
        <begin position="183"/>
        <end position="275"/>
    </location>
</feature>
<dbReference type="Gene3D" id="1.10.1740.10">
    <property type="match status" value="1"/>
</dbReference>
<dbReference type="PANTHER" id="PTHR47756">
    <property type="entry name" value="BLL6612 PROTEIN-RELATED"/>
    <property type="match status" value="1"/>
</dbReference>
<feature type="domain" description="RNA polymerase sigma-70 region 2" evidence="5">
    <location>
        <begin position="25"/>
        <end position="82"/>
    </location>
</feature>
<sequence>MSEGAADEVARALADALAEQRLRIVASLIRTTGDWDLAEDVVSDAAERALLTWPRDGVPANPAAWLTATARRRAIDVLRRAQVERGKLAEVAVIEELSDDYTDPSPMGDDRLRLVFTCCHPALALEARVALTLKVVSGLSTEAIGRAFLTSEATMGQRLLRAKNKITHAGIPYRVPTDDLAERVDGVLAVVYLVFTEGYATSARSLADEAIRLGRLLVMLLPDSDETRALLALMLLQHARRDAREVDGERVTLEHQDRSRWHRDEIDEGAALLRHRWTVRGPYGVQADIAAAHATAPSAAETDWPAIVALYDELLDIAPSPVIALNRAVAVGMSDGALAGLAALESAAEDSRLAGHYLVAAARGDLLSRAGLHEEALIALEQAIELAPTEQERRQLEQRAAELRGS</sequence>
<comment type="similarity">
    <text evidence="1">Belongs to the sigma-70 factor family. ECF subfamily.</text>
</comment>
<dbReference type="RefSeq" id="WP_149689031.1">
    <property type="nucleotide sequence ID" value="NZ_SDPQ02000002.1"/>
</dbReference>
<dbReference type="InterPro" id="IPR046531">
    <property type="entry name" value="DUF6596"/>
</dbReference>
<evidence type="ECO:0000313" key="9">
    <source>
        <dbReference type="Proteomes" id="UP000380867"/>
    </source>
</evidence>
<feature type="domain" description="RNA polymerase sigma factor 70 region 4 type 2" evidence="6">
    <location>
        <begin position="116"/>
        <end position="166"/>
    </location>
</feature>
<dbReference type="InterPro" id="IPR007627">
    <property type="entry name" value="RNA_pol_sigma70_r2"/>
</dbReference>
<evidence type="ECO:0000259" key="7">
    <source>
        <dbReference type="Pfam" id="PF20239"/>
    </source>
</evidence>
<dbReference type="PANTHER" id="PTHR47756:SF2">
    <property type="entry name" value="BLL6612 PROTEIN"/>
    <property type="match status" value="1"/>
</dbReference>
<evidence type="ECO:0000259" key="5">
    <source>
        <dbReference type="Pfam" id="PF04542"/>
    </source>
</evidence>
<keyword evidence="9" id="KW-1185">Reference proteome</keyword>
<name>A0A5M4FFJ0_9ACTN</name>
<gene>
    <name evidence="8" type="ORF">ESP70_009445</name>
</gene>
<dbReference type="GO" id="GO:0016987">
    <property type="term" value="F:sigma factor activity"/>
    <property type="evidence" value="ECO:0007669"/>
    <property type="project" value="UniProtKB-KW"/>
</dbReference>
<dbReference type="InterPro" id="IPR013324">
    <property type="entry name" value="RNA_pol_sigma_r3/r4-like"/>
</dbReference>
<dbReference type="AlphaFoldDB" id="A0A5M4FFJ0"/>
<dbReference type="GO" id="GO:0006352">
    <property type="term" value="P:DNA-templated transcription initiation"/>
    <property type="evidence" value="ECO:0007669"/>
    <property type="project" value="InterPro"/>
</dbReference>
<evidence type="ECO:0000256" key="1">
    <source>
        <dbReference type="ARBA" id="ARBA00010641"/>
    </source>
</evidence>
<dbReference type="SUPFAM" id="SSF88946">
    <property type="entry name" value="Sigma2 domain of RNA polymerase sigma factors"/>
    <property type="match status" value="1"/>
</dbReference>
<accession>A0A5M4FFJ0</accession>
<keyword evidence="2" id="KW-0805">Transcription regulation</keyword>
<dbReference type="Pfam" id="PF08281">
    <property type="entry name" value="Sigma70_r4_2"/>
    <property type="match status" value="1"/>
</dbReference>
<keyword evidence="4" id="KW-0804">Transcription</keyword>
<dbReference type="GO" id="GO:0003677">
    <property type="term" value="F:DNA binding"/>
    <property type="evidence" value="ECO:0007669"/>
    <property type="project" value="InterPro"/>
</dbReference>
<evidence type="ECO:0000256" key="3">
    <source>
        <dbReference type="ARBA" id="ARBA00023082"/>
    </source>
</evidence>
<organism evidence="8 9">
    <name type="scientific">Aeromicrobium ginsengisoli</name>
    <dbReference type="NCBI Taxonomy" id="363867"/>
    <lineage>
        <taxon>Bacteria</taxon>
        <taxon>Bacillati</taxon>
        <taxon>Actinomycetota</taxon>
        <taxon>Actinomycetes</taxon>
        <taxon>Propionibacteriales</taxon>
        <taxon>Nocardioidaceae</taxon>
        <taxon>Aeromicrobium</taxon>
    </lineage>
</organism>
<dbReference type="InterPro" id="IPR013325">
    <property type="entry name" value="RNA_pol_sigma_r2"/>
</dbReference>
<keyword evidence="3" id="KW-0731">Sigma factor</keyword>
<dbReference type="Proteomes" id="UP000380867">
    <property type="component" value="Unassembled WGS sequence"/>
</dbReference>
<evidence type="ECO:0000313" key="8">
    <source>
        <dbReference type="EMBL" id="KAA1397583.1"/>
    </source>
</evidence>
<dbReference type="SUPFAM" id="SSF88659">
    <property type="entry name" value="Sigma3 and sigma4 domains of RNA polymerase sigma factors"/>
    <property type="match status" value="1"/>
</dbReference>
<reference evidence="8" key="1">
    <citation type="submission" date="2019-09" db="EMBL/GenBank/DDBJ databases">
        <authorList>
            <person name="Li J."/>
        </authorList>
    </citation>
    <scope>NUCLEOTIDE SEQUENCE [LARGE SCALE GENOMIC DNA]</scope>
    <source>
        <strain evidence="8">JCM 14732</strain>
    </source>
</reference>
<evidence type="ECO:0000256" key="4">
    <source>
        <dbReference type="ARBA" id="ARBA00023163"/>
    </source>
</evidence>
<evidence type="ECO:0000259" key="6">
    <source>
        <dbReference type="Pfam" id="PF08281"/>
    </source>
</evidence>
<dbReference type="OrthoDB" id="9780299at2"/>
<protein>
    <submittedName>
        <fullName evidence="8">RNA polymerase subunit sigma-24</fullName>
    </submittedName>
</protein>
<dbReference type="Pfam" id="PF04542">
    <property type="entry name" value="Sigma70_r2"/>
    <property type="match status" value="1"/>
</dbReference>
<dbReference type="Pfam" id="PF20239">
    <property type="entry name" value="DUF6596"/>
    <property type="match status" value="1"/>
</dbReference>
<dbReference type="InterPro" id="IPR013249">
    <property type="entry name" value="RNA_pol_sigma70_r4_t2"/>
</dbReference>
<comment type="caution">
    <text evidence="8">The sequence shown here is derived from an EMBL/GenBank/DDBJ whole genome shotgun (WGS) entry which is preliminary data.</text>
</comment>
<dbReference type="EMBL" id="SDPQ02000002">
    <property type="protein sequence ID" value="KAA1397583.1"/>
    <property type="molecule type" value="Genomic_DNA"/>
</dbReference>